<dbReference type="Proteomes" id="UP000094828">
    <property type="component" value="Unassembled WGS sequence"/>
</dbReference>
<gene>
    <name evidence="3" type="ORF">A6X21_17765</name>
</gene>
<reference evidence="3 4" key="1">
    <citation type="submission" date="2016-05" db="EMBL/GenBank/DDBJ databases">
        <title>Genomic and physiological characterization of Planctopirus sp. isolated from fresh water lake.</title>
        <authorList>
            <person name="Subhash Y."/>
            <person name="Ramana C."/>
        </authorList>
    </citation>
    <scope>NUCLEOTIDE SEQUENCE [LARGE SCALE GENOMIC DNA]</scope>
    <source>
        <strain evidence="3 4">JC280</strain>
    </source>
</reference>
<dbReference type="AlphaFoldDB" id="A0A1C3ELT4"/>
<evidence type="ECO:0000313" key="4">
    <source>
        <dbReference type="Proteomes" id="UP000094828"/>
    </source>
</evidence>
<dbReference type="RefSeq" id="WP_068846707.1">
    <property type="nucleotide sequence ID" value="NZ_LYDR01000043.1"/>
</dbReference>
<dbReference type="Pfam" id="PF00144">
    <property type="entry name" value="Beta-lactamase"/>
    <property type="match status" value="1"/>
</dbReference>
<comment type="caution">
    <text evidence="3">The sequence shown here is derived from an EMBL/GenBank/DDBJ whole genome shotgun (WGS) entry which is preliminary data.</text>
</comment>
<dbReference type="InterPro" id="IPR029058">
    <property type="entry name" value="AB_hydrolase_fold"/>
</dbReference>
<sequence>MMMRYLLLTIFTLHLSTVLPSTVLAQPLPRATPESQGVASAQIQKFIEAADQSINTLHSFMLIRHGKVVAECWWQPQTPTTPHVMHSLSKSFTSTAVGFAVSEGKLSVDDEVIKFFPDHLPAEISPNLKAMRVKDLLTMSTGHEIEPKLIGGPEDSGIRMFLAQPVPHKPGTHFKYNTPATYMLSAIVQKVSGEKLIDYLTPRLFKPLGIENPAWSTSVEGINYGGFGLMITTEDIARFGLFTLNEGQWNGQQLLPAAWIREATSKHVSNGSNPQSDWEQGYGYQFWRCRHGAFRGDGKDGQFCIVLPEQDAVIAITAHTSNMQAELNVVWDHLLAAFHEAPLAEDPAAQARLKEVSARLVAGQPKGTSKLLLSQKIQSDILKKEMKYSIYLPAGYEGSTTSYPVLYLLHGFGDDETSWQLKGNMQPLADATIATRRALPMIIVMPDAEKRYYMNSVMGEYMYEDYFIKELMPHIEKTYRTRTDRADRALSGLSMGGYGSLLYALHHPELFASCYAMSAGVRSDEEMRAIPFAEFKKRYVPSVGNLEEGDERITEFYNRNSVLYLLPKTPVEQLKQTRWFIDCGDDDFLYKGNSLLHITFSDMKVPHEYRVRDGGHNWKYWQRSLPDALEFVSESFSKEK</sequence>
<dbReference type="STRING" id="1841610.A6X21_17765"/>
<dbReference type="InterPro" id="IPR012338">
    <property type="entry name" value="Beta-lactam/transpept-like"/>
</dbReference>
<evidence type="ECO:0000313" key="3">
    <source>
        <dbReference type="EMBL" id="ODA34213.1"/>
    </source>
</evidence>
<dbReference type="SUPFAM" id="SSF53474">
    <property type="entry name" value="alpha/beta-Hydrolases"/>
    <property type="match status" value="1"/>
</dbReference>
<dbReference type="PANTHER" id="PTHR48098">
    <property type="entry name" value="ENTEROCHELIN ESTERASE-RELATED"/>
    <property type="match status" value="1"/>
</dbReference>
<organism evidence="3 4">
    <name type="scientific">Planctopirus hydrillae</name>
    <dbReference type="NCBI Taxonomy" id="1841610"/>
    <lineage>
        <taxon>Bacteria</taxon>
        <taxon>Pseudomonadati</taxon>
        <taxon>Planctomycetota</taxon>
        <taxon>Planctomycetia</taxon>
        <taxon>Planctomycetales</taxon>
        <taxon>Planctomycetaceae</taxon>
        <taxon>Planctopirus</taxon>
    </lineage>
</organism>
<feature type="signal peptide" evidence="1">
    <location>
        <begin position="1"/>
        <end position="25"/>
    </location>
</feature>
<accession>A0A1C3ELT4</accession>
<dbReference type="InterPro" id="IPR001466">
    <property type="entry name" value="Beta-lactam-related"/>
</dbReference>
<dbReference type="SUPFAM" id="SSF56601">
    <property type="entry name" value="beta-lactamase/transpeptidase-like"/>
    <property type="match status" value="1"/>
</dbReference>
<name>A0A1C3ELT4_9PLAN</name>
<feature type="domain" description="Beta-lactamase-related" evidence="2">
    <location>
        <begin position="59"/>
        <end position="323"/>
    </location>
</feature>
<dbReference type="EMBL" id="LYDR01000043">
    <property type="protein sequence ID" value="ODA34213.1"/>
    <property type="molecule type" value="Genomic_DNA"/>
</dbReference>
<evidence type="ECO:0000256" key="1">
    <source>
        <dbReference type="SAM" id="SignalP"/>
    </source>
</evidence>
<dbReference type="Gene3D" id="3.40.50.1820">
    <property type="entry name" value="alpha/beta hydrolase"/>
    <property type="match status" value="1"/>
</dbReference>
<dbReference type="InterPro" id="IPR000801">
    <property type="entry name" value="Esterase-like"/>
</dbReference>
<dbReference type="Pfam" id="PF00756">
    <property type="entry name" value="Esterase"/>
    <property type="match status" value="1"/>
</dbReference>
<proteinExistence type="predicted"/>
<dbReference type="OrthoDB" id="9773047at2"/>
<dbReference type="InterPro" id="IPR050583">
    <property type="entry name" value="Mycobacterial_A85_antigen"/>
</dbReference>
<feature type="chain" id="PRO_5008673220" description="Beta-lactamase-related domain-containing protein" evidence="1">
    <location>
        <begin position="26"/>
        <end position="640"/>
    </location>
</feature>
<keyword evidence="1" id="KW-0732">Signal</keyword>
<keyword evidence="4" id="KW-1185">Reference proteome</keyword>
<protein>
    <recommendedName>
        <fullName evidence="2">Beta-lactamase-related domain-containing protein</fullName>
    </recommendedName>
</protein>
<dbReference type="Gene3D" id="3.40.710.10">
    <property type="entry name" value="DD-peptidase/beta-lactamase superfamily"/>
    <property type="match status" value="1"/>
</dbReference>
<dbReference type="GO" id="GO:0016747">
    <property type="term" value="F:acyltransferase activity, transferring groups other than amino-acyl groups"/>
    <property type="evidence" value="ECO:0007669"/>
    <property type="project" value="TreeGrafter"/>
</dbReference>
<evidence type="ECO:0000259" key="2">
    <source>
        <dbReference type="Pfam" id="PF00144"/>
    </source>
</evidence>
<dbReference type="PANTHER" id="PTHR48098:SF1">
    <property type="entry name" value="DIACYLGLYCEROL ACYLTRANSFERASE_MYCOLYLTRANSFERASE AG85A"/>
    <property type="match status" value="1"/>
</dbReference>